<dbReference type="Gene3D" id="1.10.260.40">
    <property type="entry name" value="lambda repressor-like DNA-binding domains"/>
    <property type="match status" value="1"/>
</dbReference>
<dbReference type="SUPFAM" id="SSF47413">
    <property type="entry name" value="lambda repressor-like DNA-binding domains"/>
    <property type="match status" value="1"/>
</dbReference>
<keyword evidence="2" id="KW-1185">Reference proteome</keyword>
<evidence type="ECO:0000313" key="2">
    <source>
        <dbReference type="Proteomes" id="UP000070311"/>
    </source>
</evidence>
<dbReference type="AlphaFoldDB" id="A0A133VGI5"/>
<evidence type="ECO:0008006" key="3">
    <source>
        <dbReference type="Google" id="ProtNLM"/>
    </source>
</evidence>
<name>A0A133VGI5_9EURY</name>
<reference evidence="1 2" key="1">
    <citation type="journal article" date="2016" name="Sci. Rep.">
        <title>Metabolic traits of an uncultured archaeal lineage -MSBL1- from brine pools of the Red Sea.</title>
        <authorList>
            <person name="Mwirichia R."/>
            <person name="Alam I."/>
            <person name="Rashid M."/>
            <person name="Vinu M."/>
            <person name="Ba-Alawi W."/>
            <person name="Anthony Kamau A."/>
            <person name="Kamanda Ngugi D."/>
            <person name="Goker M."/>
            <person name="Klenk H.P."/>
            <person name="Bajic V."/>
            <person name="Stingl U."/>
        </authorList>
    </citation>
    <scope>NUCLEOTIDE SEQUENCE [LARGE SCALE GENOMIC DNA]</scope>
    <source>
        <strain evidence="1">SCGC-AAA382A13</strain>
    </source>
</reference>
<evidence type="ECO:0000313" key="1">
    <source>
        <dbReference type="EMBL" id="KXB05525.1"/>
    </source>
</evidence>
<sequence>MNFFVLKRVSSKQFTGARIKTKFDGLSEFVGRRGRMKLLDLLIQKKGSQLKVSEELEVSKSTISGWLNDKKRHPCNLNTKKILRKAFNMYPEETQSILYKELEIFSKSIISLVRRGVN</sequence>
<organism evidence="1 2">
    <name type="scientific">candidate division MSBL1 archaeon SCGC-AAA382A13</name>
    <dbReference type="NCBI Taxonomy" id="1698279"/>
    <lineage>
        <taxon>Archaea</taxon>
        <taxon>Methanobacteriati</taxon>
        <taxon>Methanobacteriota</taxon>
        <taxon>candidate division MSBL1</taxon>
    </lineage>
</organism>
<protein>
    <recommendedName>
        <fullName evidence="3">HTH cro/C1-type domain-containing protein</fullName>
    </recommendedName>
</protein>
<dbReference type="GO" id="GO:0003677">
    <property type="term" value="F:DNA binding"/>
    <property type="evidence" value="ECO:0007669"/>
    <property type="project" value="InterPro"/>
</dbReference>
<dbReference type="Proteomes" id="UP000070311">
    <property type="component" value="Unassembled WGS sequence"/>
</dbReference>
<dbReference type="EMBL" id="LHYD01000008">
    <property type="protein sequence ID" value="KXB05525.1"/>
    <property type="molecule type" value="Genomic_DNA"/>
</dbReference>
<proteinExistence type="predicted"/>
<dbReference type="InterPro" id="IPR010982">
    <property type="entry name" value="Lambda_DNA-bd_dom_sf"/>
</dbReference>
<comment type="caution">
    <text evidence="1">The sequence shown here is derived from an EMBL/GenBank/DDBJ whole genome shotgun (WGS) entry which is preliminary data.</text>
</comment>
<gene>
    <name evidence="1" type="ORF">AKJ50_00710</name>
</gene>
<accession>A0A133VGI5</accession>